<dbReference type="Proteomes" id="UP000244523">
    <property type="component" value="Unassembled WGS sequence"/>
</dbReference>
<dbReference type="AlphaFoldDB" id="A0A2T6K7Q5"/>
<name>A0A2T6K7Q5_9RHOB</name>
<evidence type="ECO:0000313" key="1">
    <source>
        <dbReference type="EMBL" id="PUB10736.1"/>
    </source>
</evidence>
<protein>
    <submittedName>
        <fullName evidence="1">Uncharacterized protein</fullName>
    </submittedName>
</protein>
<proteinExistence type="predicted"/>
<keyword evidence="2" id="KW-1185">Reference proteome</keyword>
<organism evidence="1 2">
    <name type="scientific">Yoonia sediminilitoris</name>
    <dbReference type="NCBI Taxonomy" id="1286148"/>
    <lineage>
        <taxon>Bacteria</taxon>
        <taxon>Pseudomonadati</taxon>
        <taxon>Pseudomonadota</taxon>
        <taxon>Alphaproteobacteria</taxon>
        <taxon>Rhodobacterales</taxon>
        <taxon>Paracoccaceae</taxon>
        <taxon>Yoonia</taxon>
    </lineage>
</organism>
<evidence type="ECO:0000313" key="2">
    <source>
        <dbReference type="Proteomes" id="UP000244523"/>
    </source>
</evidence>
<gene>
    <name evidence="1" type="ORF">C8N45_11782</name>
</gene>
<reference evidence="1 2" key="1">
    <citation type="submission" date="2018-04" db="EMBL/GenBank/DDBJ databases">
        <title>Genomic Encyclopedia of Archaeal and Bacterial Type Strains, Phase II (KMG-II): from individual species to whole genera.</title>
        <authorList>
            <person name="Goeker M."/>
        </authorList>
    </citation>
    <scope>NUCLEOTIDE SEQUENCE [LARGE SCALE GENOMIC DNA]</scope>
    <source>
        <strain evidence="1 2">DSM 29955</strain>
    </source>
</reference>
<accession>A0A2T6K7Q5</accession>
<comment type="caution">
    <text evidence="1">The sequence shown here is derived from an EMBL/GenBank/DDBJ whole genome shotgun (WGS) entry which is preliminary data.</text>
</comment>
<sequence>MLLPQELQELTAIVAEAGMPSLAGEMMAYALAEPLSHQGDDTEWQEVQESVDPLNRAVEFLRFQIVLAELHVAETEKIASDIQEQATAKIVYTPPSQLSETGFEDGSKSVFAEKTRAEEWTSLRRHRVVTALDHILKHIIEDEDQEYGSGSEAD</sequence>
<dbReference type="EMBL" id="QBUD01000017">
    <property type="protein sequence ID" value="PUB10736.1"/>
    <property type="molecule type" value="Genomic_DNA"/>
</dbReference>
<dbReference type="RefSeq" id="WP_114427876.1">
    <property type="nucleotide sequence ID" value="NZ_QBUD01000017.1"/>
</dbReference>